<evidence type="ECO:0008006" key="3">
    <source>
        <dbReference type="Google" id="ProtNLM"/>
    </source>
</evidence>
<organism evidence="1 2">
    <name type="scientific">Actinoplanes xinjiangensis</name>
    <dbReference type="NCBI Taxonomy" id="512350"/>
    <lineage>
        <taxon>Bacteria</taxon>
        <taxon>Bacillati</taxon>
        <taxon>Actinomycetota</taxon>
        <taxon>Actinomycetes</taxon>
        <taxon>Micromonosporales</taxon>
        <taxon>Micromonosporaceae</taxon>
        <taxon>Actinoplanes</taxon>
    </lineage>
</organism>
<dbReference type="RefSeq" id="WP_109593316.1">
    <property type="nucleotide sequence ID" value="NZ_BONA01000039.1"/>
</dbReference>
<comment type="caution">
    <text evidence="1">The sequence shown here is derived from an EMBL/GenBank/DDBJ whole genome shotgun (WGS) entry which is preliminary data.</text>
</comment>
<name>A0A316FJ07_9ACTN</name>
<dbReference type="AlphaFoldDB" id="A0A316FJ07"/>
<keyword evidence="2" id="KW-1185">Reference proteome</keyword>
<dbReference type="OrthoDB" id="3343876at2"/>
<gene>
    <name evidence="1" type="ORF">BC793_106303</name>
</gene>
<accession>A0A316FJ07</accession>
<evidence type="ECO:0000313" key="1">
    <source>
        <dbReference type="EMBL" id="PWK48273.1"/>
    </source>
</evidence>
<dbReference type="Proteomes" id="UP000245697">
    <property type="component" value="Unassembled WGS sequence"/>
</dbReference>
<protein>
    <recommendedName>
        <fullName evidence="3">Tat pathway signal sequence domain protein</fullName>
    </recommendedName>
</protein>
<evidence type="ECO:0000313" key="2">
    <source>
        <dbReference type="Proteomes" id="UP000245697"/>
    </source>
</evidence>
<reference evidence="1 2" key="1">
    <citation type="submission" date="2018-05" db="EMBL/GenBank/DDBJ databases">
        <title>Genomic Encyclopedia of Archaeal and Bacterial Type Strains, Phase II (KMG-II): from individual species to whole genera.</title>
        <authorList>
            <person name="Goeker M."/>
        </authorList>
    </citation>
    <scope>NUCLEOTIDE SEQUENCE [LARGE SCALE GENOMIC DNA]</scope>
    <source>
        <strain evidence="1 2">DSM 45184</strain>
    </source>
</reference>
<dbReference type="EMBL" id="QGGR01000006">
    <property type="protein sequence ID" value="PWK48273.1"/>
    <property type="molecule type" value="Genomic_DNA"/>
</dbReference>
<sequence length="360" mass="37923">MRTVRRRDLAAVAVALGAVGALVLTGSPFEPEPAAAPATAGPASAAAVWPDAERATLADLPLRPLLFLDTTTVVGVSTSNDNRFLRLLLRGTDGTVRELRRLDAAANPRFQNVTAAGDDVVWTEFTDAGPPQIWAAAPAGRGPARRLTGDVGNAVFHGSEYDLVHHAGRVYWTAGAADDPATTEVRSVALTGGRVQVTREKGEWTTAPWPWLDDGASGGTGATLLRNMSTGREITVPTAGAEFAACSPSWCRVIVLDGDEPARIDLMRPDGSERRRIADGEVRAAVPDVAILDRFEILADLGPASGSTGTAGLLVHDISTGTTVELDAAANDAQSRNGLVWWFGTDGGSTRWFVLDLRTV</sequence>
<proteinExistence type="predicted"/>